<dbReference type="AlphaFoldDB" id="A0ABD3SVT3"/>
<dbReference type="PROSITE" id="PS51471">
    <property type="entry name" value="FE2OG_OXY"/>
    <property type="match status" value="1"/>
</dbReference>
<evidence type="ECO:0000256" key="3">
    <source>
        <dbReference type="ARBA" id="ARBA00022896"/>
    </source>
</evidence>
<evidence type="ECO:0000256" key="6">
    <source>
        <dbReference type="RuleBase" id="RU003682"/>
    </source>
</evidence>
<dbReference type="Gene3D" id="2.60.120.330">
    <property type="entry name" value="B-lactam Antibiotic, Isopenicillin N Synthase, Chain"/>
    <property type="match status" value="1"/>
</dbReference>
<protein>
    <recommendedName>
        <fullName evidence="7">Fe2OG dioxygenase domain-containing protein</fullName>
    </recommendedName>
</protein>
<accession>A0ABD3SVT3</accession>
<proteinExistence type="inferred from homology"/>
<gene>
    <name evidence="8" type="ORF">ACJIZ3_017521</name>
</gene>
<keyword evidence="3" id="KW-0847">Vitamin C</keyword>
<dbReference type="InterPro" id="IPR027443">
    <property type="entry name" value="IPNS-like_sf"/>
</dbReference>
<dbReference type="SUPFAM" id="SSF51197">
    <property type="entry name" value="Clavaminate synthase-like"/>
    <property type="match status" value="1"/>
</dbReference>
<evidence type="ECO:0000256" key="5">
    <source>
        <dbReference type="ARBA" id="ARBA00023004"/>
    </source>
</evidence>
<dbReference type="EMBL" id="JBJXBP010000005">
    <property type="protein sequence ID" value="KAL3828719.1"/>
    <property type="molecule type" value="Genomic_DNA"/>
</dbReference>
<sequence length="365" mass="41635">MSSVSPIESAQNYDKETELKAFDDTKSGVKGLVDSGITKVPRIFIQPPNYSIKESNHTQLNFPLIDLENIQENPNKLNDVINKVRVASETWGFFQVINHGIPHRVLQEMLDGVHKFYEQDAEERKKWYTRDNKRRVIYNSNFDLFTAPAANWRDTFYCQMAPDFPEPEELPPVCRDIMLEFTKQVLRLGSTLFRILSEALGLEANRLGEMKCAEGLALLCHYYPLCPQPELTLGTSQHADSAFLTVLLNDQINGLQVLYENQWVDVPHVPGALVVNIGDLLQLVSNDRFFSAEHRVVTNSVNSRVSVACFFRSDLMKSTELYGPIEEHLSNDNPPKYRATTVKEYVTYFNTKGLDGNSALLHFRI</sequence>
<comment type="similarity">
    <text evidence="1 6">Belongs to the iron/ascorbate-dependent oxidoreductase family.</text>
</comment>
<name>A0ABD3SVT3_9LAMI</name>
<comment type="caution">
    <text evidence="8">The sequence shown here is derived from an EMBL/GenBank/DDBJ whole genome shotgun (WGS) entry which is preliminary data.</text>
</comment>
<organism evidence="8 9">
    <name type="scientific">Penstemon smallii</name>
    <dbReference type="NCBI Taxonomy" id="265156"/>
    <lineage>
        <taxon>Eukaryota</taxon>
        <taxon>Viridiplantae</taxon>
        <taxon>Streptophyta</taxon>
        <taxon>Embryophyta</taxon>
        <taxon>Tracheophyta</taxon>
        <taxon>Spermatophyta</taxon>
        <taxon>Magnoliopsida</taxon>
        <taxon>eudicotyledons</taxon>
        <taxon>Gunneridae</taxon>
        <taxon>Pentapetalae</taxon>
        <taxon>asterids</taxon>
        <taxon>lamiids</taxon>
        <taxon>Lamiales</taxon>
        <taxon>Plantaginaceae</taxon>
        <taxon>Cheloneae</taxon>
        <taxon>Penstemon</taxon>
    </lineage>
</organism>
<evidence type="ECO:0000313" key="9">
    <source>
        <dbReference type="Proteomes" id="UP001634393"/>
    </source>
</evidence>
<keyword evidence="5 6" id="KW-0408">Iron</keyword>
<evidence type="ECO:0000256" key="1">
    <source>
        <dbReference type="ARBA" id="ARBA00008056"/>
    </source>
</evidence>
<keyword evidence="4 6" id="KW-0560">Oxidoreductase</keyword>
<dbReference type="GO" id="GO:0009805">
    <property type="term" value="P:coumarin biosynthetic process"/>
    <property type="evidence" value="ECO:0007669"/>
    <property type="project" value="UniProtKB-ARBA"/>
</dbReference>
<dbReference type="InterPro" id="IPR026992">
    <property type="entry name" value="DIOX_N"/>
</dbReference>
<dbReference type="InterPro" id="IPR005123">
    <property type="entry name" value="Oxoglu/Fe-dep_dioxygenase_dom"/>
</dbReference>
<dbReference type="Proteomes" id="UP001634393">
    <property type="component" value="Unassembled WGS sequence"/>
</dbReference>
<feature type="domain" description="Fe2OG dioxygenase" evidence="7">
    <location>
        <begin position="212"/>
        <end position="313"/>
    </location>
</feature>
<keyword evidence="2 6" id="KW-0479">Metal-binding</keyword>
<dbReference type="GO" id="GO:0046872">
    <property type="term" value="F:metal ion binding"/>
    <property type="evidence" value="ECO:0007669"/>
    <property type="project" value="UniProtKB-KW"/>
</dbReference>
<reference evidence="8 9" key="1">
    <citation type="submission" date="2024-12" db="EMBL/GenBank/DDBJ databases">
        <title>The unique morphological basis and parallel evolutionary history of personate flowers in Penstemon.</title>
        <authorList>
            <person name="Depatie T.H."/>
            <person name="Wessinger C.A."/>
        </authorList>
    </citation>
    <scope>NUCLEOTIDE SEQUENCE [LARGE SCALE GENOMIC DNA]</scope>
    <source>
        <strain evidence="8">WTNN_2</strain>
        <tissue evidence="8">Leaf</tissue>
    </source>
</reference>
<keyword evidence="9" id="KW-1185">Reference proteome</keyword>
<evidence type="ECO:0000259" key="7">
    <source>
        <dbReference type="PROSITE" id="PS51471"/>
    </source>
</evidence>
<evidence type="ECO:0000256" key="4">
    <source>
        <dbReference type="ARBA" id="ARBA00023002"/>
    </source>
</evidence>
<dbReference type="GO" id="GO:0031418">
    <property type="term" value="F:L-ascorbic acid binding"/>
    <property type="evidence" value="ECO:0007669"/>
    <property type="project" value="UniProtKB-KW"/>
</dbReference>
<dbReference type="PANTHER" id="PTHR10209">
    <property type="entry name" value="OXIDOREDUCTASE, 2OG-FE II OXYGENASE FAMILY PROTEIN"/>
    <property type="match status" value="1"/>
</dbReference>
<dbReference type="FunFam" id="2.60.120.330:FF:000005">
    <property type="entry name" value="1-aminocyclopropane-1-carboxylate oxidase homolog 1"/>
    <property type="match status" value="1"/>
</dbReference>
<dbReference type="Pfam" id="PF03171">
    <property type="entry name" value="2OG-FeII_Oxy"/>
    <property type="match status" value="1"/>
</dbReference>
<dbReference type="GO" id="GO:0016706">
    <property type="term" value="F:2-oxoglutarate-dependent dioxygenase activity"/>
    <property type="evidence" value="ECO:0007669"/>
    <property type="project" value="UniProtKB-ARBA"/>
</dbReference>
<evidence type="ECO:0000313" key="8">
    <source>
        <dbReference type="EMBL" id="KAL3828719.1"/>
    </source>
</evidence>
<evidence type="ECO:0000256" key="2">
    <source>
        <dbReference type="ARBA" id="ARBA00022723"/>
    </source>
</evidence>
<dbReference type="Pfam" id="PF14226">
    <property type="entry name" value="DIOX_N"/>
    <property type="match status" value="1"/>
</dbReference>
<dbReference type="GO" id="GO:0002238">
    <property type="term" value="P:response to molecule of fungal origin"/>
    <property type="evidence" value="ECO:0007669"/>
    <property type="project" value="UniProtKB-ARBA"/>
</dbReference>
<dbReference type="PANTHER" id="PTHR10209:SF859">
    <property type="entry name" value="OS03G0690500 PROTEIN"/>
    <property type="match status" value="1"/>
</dbReference>
<dbReference type="InterPro" id="IPR044861">
    <property type="entry name" value="IPNS-like_FE2OG_OXY"/>
</dbReference>